<feature type="domain" description="BIG2" evidence="2">
    <location>
        <begin position="114"/>
        <end position="152"/>
    </location>
</feature>
<dbReference type="InterPro" id="IPR002931">
    <property type="entry name" value="Transglutaminase-like"/>
</dbReference>
<protein>
    <submittedName>
        <fullName evidence="3">Ig-like domain (Group 2)</fullName>
    </submittedName>
</protein>
<dbReference type="OrthoDB" id="9788327at2"/>
<dbReference type="Pfam" id="PF02368">
    <property type="entry name" value="Big_2"/>
    <property type="match status" value="1"/>
</dbReference>
<dbReference type="PANTHER" id="PTHR46333">
    <property type="entry name" value="CYTOKINESIS PROTEIN 3"/>
    <property type="match status" value="1"/>
</dbReference>
<dbReference type="SUPFAM" id="SSF49373">
    <property type="entry name" value="Invasin/intimin cell-adhesion fragments"/>
    <property type="match status" value="1"/>
</dbReference>
<dbReference type="SUPFAM" id="SSF54001">
    <property type="entry name" value="Cysteine proteinases"/>
    <property type="match status" value="1"/>
</dbReference>
<evidence type="ECO:0000259" key="2">
    <source>
        <dbReference type="Pfam" id="PF02368"/>
    </source>
</evidence>
<dbReference type="Pfam" id="PF01841">
    <property type="entry name" value="Transglut_core"/>
    <property type="match status" value="1"/>
</dbReference>
<gene>
    <name evidence="3" type="ORF">SAMN05216249_101129</name>
</gene>
<dbReference type="Proteomes" id="UP000198838">
    <property type="component" value="Unassembled WGS sequence"/>
</dbReference>
<dbReference type="GO" id="GO:0005737">
    <property type="term" value="C:cytoplasm"/>
    <property type="evidence" value="ECO:0007669"/>
    <property type="project" value="TreeGrafter"/>
</dbReference>
<dbReference type="AlphaFoldDB" id="A0A1I0V2T2"/>
<evidence type="ECO:0000313" key="4">
    <source>
        <dbReference type="Proteomes" id="UP000198838"/>
    </source>
</evidence>
<organism evidence="3 4">
    <name type="scientific">Acetitomaculum ruminis DSM 5522</name>
    <dbReference type="NCBI Taxonomy" id="1120918"/>
    <lineage>
        <taxon>Bacteria</taxon>
        <taxon>Bacillati</taxon>
        <taxon>Bacillota</taxon>
        <taxon>Clostridia</taxon>
        <taxon>Lachnospirales</taxon>
        <taxon>Lachnospiraceae</taxon>
        <taxon>Acetitomaculum</taxon>
    </lineage>
</organism>
<dbReference type="InterPro" id="IPR008964">
    <property type="entry name" value="Invasin/intimin_cell_adhesion"/>
</dbReference>
<dbReference type="InterPro" id="IPR052557">
    <property type="entry name" value="CAP/Cytokinesis_protein"/>
</dbReference>
<dbReference type="RefSeq" id="WP_092869846.1">
    <property type="nucleotide sequence ID" value="NZ_FOJY01000001.1"/>
</dbReference>
<feature type="domain" description="Transglutaminase-like" evidence="1">
    <location>
        <begin position="198"/>
        <end position="288"/>
    </location>
</feature>
<dbReference type="STRING" id="1120918.SAMN05216249_101129"/>
<evidence type="ECO:0000313" key="3">
    <source>
        <dbReference type="EMBL" id="SFA70625.1"/>
    </source>
</evidence>
<name>A0A1I0V2T2_9FIRM</name>
<proteinExistence type="predicted"/>
<dbReference type="PANTHER" id="PTHR46333:SF2">
    <property type="entry name" value="CYTOKINESIS PROTEIN 3"/>
    <property type="match status" value="1"/>
</dbReference>
<sequence>MIVLINKYIFVQKVKTGGKMNKKNIIKQCLFILICIITAFCINNNEASASQSGIAKSKKGISEYIKRSIQADADYLTSASRSVTSDSNIIYINSTKKVGIRVNEIRFIRLKGKYKKVKYTTTNSSIVGVNSKGKLRAKRPGRVTIKVKAGKKVFKCVIYSYCSQLNYAILTGSYSNLGSKDKKIARKVHTIINKKIDKSWSKIRKVRYIHDYLINNCEYDYDNYLKGTLPSSSYTAEGVFLKKRAVCSGYANAFKLFMDGLGIENNLIFSAAHEWNQIKLYGIWCHIDCSWDDPVWTDKSAESRISQGYLYYLQYKYFMVDDSILKTDNTGAHTFNTSRFKKCRNKKFQYYAFNMHLGMPFCDGQDYAFNNIVGKINSGKRKINILLRQDLDPGKLVNDLCWRYGGKISYFYNARVGNYYIFSISLS</sequence>
<dbReference type="Gene3D" id="2.60.40.1080">
    <property type="match status" value="1"/>
</dbReference>
<reference evidence="3 4" key="1">
    <citation type="submission" date="2016-10" db="EMBL/GenBank/DDBJ databases">
        <authorList>
            <person name="de Groot N.N."/>
        </authorList>
    </citation>
    <scope>NUCLEOTIDE SEQUENCE [LARGE SCALE GENOMIC DNA]</scope>
    <source>
        <strain evidence="3 4">DSM 5522</strain>
    </source>
</reference>
<dbReference type="InterPro" id="IPR038765">
    <property type="entry name" value="Papain-like_cys_pep_sf"/>
</dbReference>
<dbReference type="EMBL" id="FOJY01000001">
    <property type="protein sequence ID" value="SFA70625.1"/>
    <property type="molecule type" value="Genomic_DNA"/>
</dbReference>
<keyword evidence="4" id="KW-1185">Reference proteome</keyword>
<evidence type="ECO:0000259" key="1">
    <source>
        <dbReference type="Pfam" id="PF01841"/>
    </source>
</evidence>
<accession>A0A1I0V2T2</accession>
<dbReference type="Gene3D" id="3.10.620.30">
    <property type="match status" value="1"/>
</dbReference>
<dbReference type="InterPro" id="IPR003343">
    <property type="entry name" value="Big_2"/>
</dbReference>